<dbReference type="FunFam" id="3.30.200.20:FF:000035">
    <property type="entry name" value="Serine/threonine protein kinase Stk1"/>
    <property type="match status" value="1"/>
</dbReference>
<dbReference type="InterPro" id="IPR008271">
    <property type="entry name" value="Ser/Thr_kinase_AS"/>
</dbReference>
<evidence type="ECO:0000256" key="7">
    <source>
        <dbReference type="ARBA" id="ARBA00047899"/>
    </source>
</evidence>
<dbReference type="SUPFAM" id="SSF56112">
    <property type="entry name" value="Protein kinase-like (PK-like)"/>
    <property type="match status" value="1"/>
</dbReference>
<dbReference type="InterPro" id="IPR036322">
    <property type="entry name" value="WD40_repeat_dom_sf"/>
</dbReference>
<organism evidence="13 14">
    <name type="scientific">Reticulibacter mediterranei</name>
    <dbReference type="NCBI Taxonomy" id="2778369"/>
    <lineage>
        <taxon>Bacteria</taxon>
        <taxon>Bacillati</taxon>
        <taxon>Chloroflexota</taxon>
        <taxon>Ktedonobacteria</taxon>
        <taxon>Ktedonobacterales</taxon>
        <taxon>Reticulibacteraceae</taxon>
        <taxon>Reticulibacter</taxon>
    </lineage>
</organism>
<comment type="catalytic activity">
    <reaction evidence="7">
        <text>L-threonyl-[protein] + ATP = O-phospho-L-threonyl-[protein] + ADP + H(+)</text>
        <dbReference type="Rhea" id="RHEA:46608"/>
        <dbReference type="Rhea" id="RHEA-COMP:11060"/>
        <dbReference type="Rhea" id="RHEA-COMP:11605"/>
        <dbReference type="ChEBI" id="CHEBI:15378"/>
        <dbReference type="ChEBI" id="CHEBI:30013"/>
        <dbReference type="ChEBI" id="CHEBI:30616"/>
        <dbReference type="ChEBI" id="CHEBI:61977"/>
        <dbReference type="ChEBI" id="CHEBI:456216"/>
        <dbReference type="EC" id="2.7.11.1"/>
    </reaction>
</comment>
<reference evidence="13" key="1">
    <citation type="submission" date="2020-10" db="EMBL/GenBank/DDBJ databases">
        <title>Taxonomic study of unclassified bacteria belonging to the class Ktedonobacteria.</title>
        <authorList>
            <person name="Yabe S."/>
            <person name="Wang C.M."/>
            <person name="Zheng Y."/>
            <person name="Sakai Y."/>
            <person name="Cavaletti L."/>
            <person name="Monciardini P."/>
            <person name="Donadio S."/>
        </authorList>
    </citation>
    <scope>NUCLEOTIDE SEQUENCE</scope>
    <source>
        <strain evidence="13">ID150040</strain>
    </source>
</reference>
<evidence type="ECO:0000256" key="3">
    <source>
        <dbReference type="ARBA" id="ARBA00022679"/>
    </source>
</evidence>
<gene>
    <name evidence="13" type="ORF">KSF_060200</name>
</gene>
<dbReference type="FunFam" id="1.10.510.10:FF:000021">
    <property type="entry name" value="Serine/threonine protein kinase"/>
    <property type="match status" value="1"/>
</dbReference>
<dbReference type="GO" id="GO:0005524">
    <property type="term" value="F:ATP binding"/>
    <property type="evidence" value="ECO:0007669"/>
    <property type="project" value="UniProtKB-UniRule"/>
</dbReference>
<dbReference type="PANTHER" id="PTHR43289:SF6">
    <property type="entry name" value="SERINE_THREONINE-PROTEIN KINASE NEKL-3"/>
    <property type="match status" value="1"/>
</dbReference>
<feature type="region of interest" description="Disordered" evidence="11">
    <location>
        <begin position="371"/>
        <end position="395"/>
    </location>
</feature>
<evidence type="ECO:0000256" key="5">
    <source>
        <dbReference type="ARBA" id="ARBA00022777"/>
    </source>
</evidence>
<keyword evidence="3" id="KW-0808">Transferase</keyword>
<dbReference type="InterPro" id="IPR001680">
    <property type="entry name" value="WD40_rpt"/>
</dbReference>
<dbReference type="Gene3D" id="3.30.200.20">
    <property type="entry name" value="Phosphorylase Kinase, domain 1"/>
    <property type="match status" value="1"/>
</dbReference>
<dbReference type="EMBL" id="BNJK01000001">
    <property type="protein sequence ID" value="GHO95972.1"/>
    <property type="molecule type" value="Genomic_DNA"/>
</dbReference>
<dbReference type="PROSITE" id="PS00108">
    <property type="entry name" value="PROTEIN_KINASE_ST"/>
    <property type="match status" value="1"/>
</dbReference>
<evidence type="ECO:0000256" key="9">
    <source>
        <dbReference type="PROSITE-ProRule" id="PRU00221"/>
    </source>
</evidence>
<dbReference type="InterPro" id="IPR017441">
    <property type="entry name" value="Protein_kinase_ATP_BS"/>
</dbReference>
<evidence type="ECO:0000256" key="11">
    <source>
        <dbReference type="SAM" id="MobiDB-lite"/>
    </source>
</evidence>
<dbReference type="AlphaFoldDB" id="A0A8J3N6D8"/>
<feature type="binding site" evidence="10">
    <location>
        <position position="47"/>
    </location>
    <ligand>
        <name>ATP</name>
        <dbReference type="ChEBI" id="CHEBI:30616"/>
    </ligand>
</feature>
<keyword evidence="14" id="KW-1185">Reference proteome</keyword>
<dbReference type="Pfam" id="PF00069">
    <property type="entry name" value="Pkinase"/>
    <property type="match status" value="1"/>
</dbReference>
<comment type="caution">
    <text evidence="13">The sequence shown here is derived from an EMBL/GenBank/DDBJ whole genome shotgun (WGS) entry which is preliminary data.</text>
</comment>
<evidence type="ECO:0000259" key="12">
    <source>
        <dbReference type="PROSITE" id="PS50011"/>
    </source>
</evidence>
<dbReference type="PROSITE" id="PS50082">
    <property type="entry name" value="WD_REPEATS_2"/>
    <property type="match status" value="2"/>
</dbReference>
<dbReference type="Gene3D" id="2.130.10.10">
    <property type="entry name" value="YVTN repeat-like/Quinoprotein amine dehydrogenase"/>
    <property type="match status" value="2"/>
</dbReference>
<dbReference type="EC" id="2.7.11.1" evidence="1"/>
<evidence type="ECO:0000313" key="14">
    <source>
        <dbReference type="Proteomes" id="UP000597444"/>
    </source>
</evidence>
<keyword evidence="4 10" id="KW-0547">Nucleotide-binding</keyword>
<dbReference type="Gene3D" id="1.10.510.10">
    <property type="entry name" value="Transferase(Phosphotransferase) domain 1"/>
    <property type="match status" value="1"/>
</dbReference>
<feature type="domain" description="Protein kinase" evidence="12">
    <location>
        <begin position="18"/>
        <end position="288"/>
    </location>
</feature>
<keyword evidence="2" id="KW-0723">Serine/threonine-protein kinase</keyword>
<sequence>MREGEAVQRAATRTLGRYQIIRRIGRGGMGDVWLCDDPRLHRQVAIKTLPAQSQQDREFSQRFEREAQASAALGHPHILPIYDYGEQPTKNGQVVTYIVMPYVSGGSLTERIATYQTRQTFMPPQEAIAYLSQAAEAIDYAHAQGIIHRDIKPGNMLLRDDRWLLLTDFGIAHILSSAENLTQTGVGIGTPEYMAPEQAEGRAEAASDLYSLAVLAYYLFTGCLPFNAETSYATTIQHMTMPPPPPQQFNPALPPAFEMALLHGLAKQPAERPKSARTFAASLQQAFVGTPFEALMISATPYSPSAGQPNTFSTITQPTMSNGQESANQNTPVGQPGSRSLSRRNMLIGGSAALVVAGGLGTWAAMSKFRAAPNQQTKSAPTPTPNPDGPNLILQGHLKPASSLAWSPQKNVLASIADQDDLLLWDITKQQSGSPDPIARRKARKGSAMLLSWSPDGSILALANTGEEPLSQDSAAIDFYTSDISKLAPGFTNYVTGEGTATVSGMCWANKTTLVTVTHSPLNSNDSNHFRLWAMDVTQPGQHIKAIPIAGSLGGGFSLSAPPQLLATSPDGTLVAISLYTTIVIGKVSLLANTVQWQPTSTLQFEKNSFAQSTGVFWAPDGRNIGTFFQSNVSSLYLWNWPNKQSTPAKELDTDAKLITMAWSPTQKNPLIATASTDGKVQIWNPNKGTAPVGTLNGGEITNKKITALSWSADGQWLAAGYDDNDTSILVWKIQGRGF</sequence>
<dbReference type="GO" id="GO:0004674">
    <property type="term" value="F:protein serine/threonine kinase activity"/>
    <property type="evidence" value="ECO:0007669"/>
    <property type="project" value="UniProtKB-KW"/>
</dbReference>
<dbReference type="Pfam" id="PF12894">
    <property type="entry name" value="ANAPC4_WD40"/>
    <property type="match status" value="1"/>
</dbReference>
<dbReference type="PROSITE" id="PS00107">
    <property type="entry name" value="PROTEIN_KINASE_ATP"/>
    <property type="match status" value="1"/>
</dbReference>
<keyword evidence="6 10" id="KW-0067">ATP-binding</keyword>
<comment type="catalytic activity">
    <reaction evidence="8">
        <text>L-seryl-[protein] + ATP = O-phospho-L-seryl-[protein] + ADP + H(+)</text>
        <dbReference type="Rhea" id="RHEA:17989"/>
        <dbReference type="Rhea" id="RHEA-COMP:9863"/>
        <dbReference type="Rhea" id="RHEA-COMP:11604"/>
        <dbReference type="ChEBI" id="CHEBI:15378"/>
        <dbReference type="ChEBI" id="CHEBI:29999"/>
        <dbReference type="ChEBI" id="CHEBI:30616"/>
        <dbReference type="ChEBI" id="CHEBI:83421"/>
        <dbReference type="ChEBI" id="CHEBI:456216"/>
        <dbReference type="EC" id="2.7.11.1"/>
    </reaction>
</comment>
<dbReference type="Proteomes" id="UP000597444">
    <property type="component" value="Unassembled WGS sequence"/>
</dbReference>
<dbReference type="PROSITE" id="PS50011">
    <property type="entry name" value="PROTEIN_KINASE_DOM"/>
    <property type="match status" value="1"/>
</dbReference>
<evidence type="ECO:0000256" key="8">
    <source>
        <dbReference type="ARBA" id="ARBA00048679"/>
    </source>
</evidence>
<dbReference type="PANTHER" id="PTHR43289">
    <property type="entry name" value="MITOGEN-ACTIVATED PROTEIN KINASE KINASE KINASE 20-RELATED"/>
    <property type="match status" value="1"/>
</dbReference>
<dbReference type="CDD" id="cd14014">
    <property type="entry name" value="STKc_PknB_like"/>
    <property type="match status" value="1"/>
</dbReference>
<feature type="repeat" description="WD" evidence="9">
    <location>
        <begin position="394"/>
        <end position="427"/>
    </location>
</feature>
<evidence type="ECO:0000256" key="6">
    <source>
        <dbReference type="ARBA" id="ARBA00022840"/>
    </source>
</evidence>
<dbReference type="InterPro" id="IPR011009">
    <property type="entry name" value="Kinase-like_dom_sf"/>
</dbReference>
<dbReference type="InterPro" id="IPR015943">
    <property type="entry name" value="WD40/YVTN_repeat-like_dom_sf"/>
</dbReference>
<dbReference type="SMART" id="SM00220">
    <property type="entry name" value="S_TKc"/>
    <property type="match status" value="1"/>
</dbReference>
<keyword evidence="9" id="KW-0853">WD repeat</keyword>
<dbReference type="PROSITE" id="PS50294">
    <property type="entry name" value="WD_REPEATS_REGION"/>
    <property type="match status" value="1"/>
</dbReference>
<keyword evidence="5" id="KW-0418">Kinase</keyword>
<dbReference type="SMART" id="SM00320">
    <property type="entry name" value="WD40"/>
    <property type="match status" value="3"/>
</dbReference>
<feature type="region of interest" description="Disordered" evidence="11">
    <location>
        <begin position="316"/>
        <end position="341"/>
    </location>
</feature>
<evidence type="ECO:0000256" key="10">
    <source>
        <dbReference type="PROSITE-ProRule" id="PRU10141"/>
    </source>
</evidence>
<evidence type="ECO:0000313" key="13">
    <source>
        <dbReference type="EMBL" id="GHO95972.1"/>
    </source>
</evidence>
<dbReference type="InterPro" id="IPR000719">
    <property type="entry name" value="Prot_kinase_dom"/>
</dbReference>
<name>A0A8J3N6D8_9CHLR</name>
<evidence type="ECO:0000256" key="2">
    <source>
        <dbReference type="ARBA" id="ARBA00022527"/>
    </source>
</evidence>
<proteinExistence type="predicted"/>
<dbReference type="RefSeq" id="WP_220206622.1">
    <property type="nucleotide sequence ID" value="NZ_BNJK01000001.1"/>
</dbReference>
<feature type="repeat" description="WD" evidence="9">
    <location>
        <begin position="660"/>
        <end position="685"/>
    </location>
</feature>
<evidence type="ECO:0000256" key="4">
    <source>
        <dbReference type="ARBA" id="ARBA00022741"/>
    </source>
</evidence>
<accession>A0A8J3N6D8</accession>
<dbReference type="InterPro" id="IPR024977">
    <property type="entry name" value="Apc4-like_WD40_dom"/>
</dbReference>
<feature type="compositionally biased region" description="Polar residues" evidence="11">
    <location>
        <begin position="316"/>
        <end position="340"/>
    </location>
</feature>
<dbReference type="SUPFAM" id="SSF50978">
    <property type="entry name" value="WD40 repeat-like"/>
    <property type="match status" value="1"/>
</dbReference>
<protein>
    <recommendedName>
        <fullName evidence="1">non-specific serine/threonine protein kinase</fullName>
        <ecNumber evidence="1">2.7.11.1</ecNumber>
    </recommendedName>
</protein>
<evidence type="ECO:0000256" key="1">
    <source>
        <dbReference type="ARBA" id="ARBA00012513"/>
    </source>
</evidence>